<reference evidence="1" key="1">
    <citation type="submission" date="2025-08" db="UniProtKB">
        <authorList>
            <consortium name="Ensembl"/>
        </authorList>
    </citation>
    <scope>IDENTIFICATION</scope>
</reference>
<dbReference type="Ensembl" id="ENSSPUT00000017000.1">
    <property type="protein sequence ID" value="ENSSPUP00000015946.1"/>
    <property type="gene ID" value="ENSSPUG00000012320.1"/>
</dbReference>
<dbReference type="AlphaFoldDB" id="A0A8D0GYZ6"/>
<evidence type="ECO:0000313" key="2">
    <source>
        <dbReference type="Proteomes" id="UP000694392"/>
    </source>
</evidence>
<reference evidence="1" key="2">
    <citation type="submission" date="2025-09" db="UniProtKB">
        <authorList>
            <consortium name="Ensembl"/>
        </authorList>
    </citation>
    <scope>IDENTIFICATION</scope>
</reference>
<dbReference type="InterPro" id="IPR036397">
    <property type="entry name" value="RNaseH_sf"/>
</dbReference>
<dbReference type="GeneTree" id="ENSGT00990000214084"/>
<accession>A0A8D0GYZ6</accession>
<dbReference type="OMA" id="FEIVCRV"/>
<dbReference type="GO" id="GO:0003676">
    <property type="term" value="F:nucleic acid binding"/>
    <property type="evidence" value="ECO:0007669"/>
    <property type="project" value="InterPro"/>
</dbReference>
<proteinExistence type="predicted"/>
<evidence type="ECO:0000313" key="1">
    <source>
        <dbReference type="Ensembl" id="ENSSPUP00000015946.1"/>
    </source>
</evidence>
<dbReference type="Proteomes" id="UP000694392">
    <property type="component" value="Unplaced"/>
</dbReference>
<protein>
    <submittedName>
        <fullName evidence="1">Uncharacterized protein</fullName>
    </submittedName>
</protein>
<sequence length="173" mass="19434">MGPDSHTSELLKSSLRNVIREKPSEWDDSLDHILFDFRTSVSSVTKYTPFFLMFNRYVCLSSEVGYVKDPKKQGSSPAKTGDLPPFTAAVQEQQNAVKEIVIANMAAAYKRERKSVKRKARSLPSLTFKVEENVFGSNAEASLKKLKKNPFVSFQIETVLPPEQSLSEVKKTS</sequence>
<keyword evidence="2" id="KW-1185">Reference proteome</keyword>
<organism evidence="1 2">
    <name type="scientific">Sphenodon punctatus</name>
    <name type="common">Tuatara</name>
    <name type="synonym">Hatteria punctata</name>
    <dbReference type="NCBI Taxonomy" id="8508"/>
    <lineage>
        <taxon>Eukaryota</taxon>
        <taxon>Metazoa</taxon>
        <taxon>Chordata</taxon>
        <taxon>Craniata</taxon>
        <taxon>Vertebrata</taxon>
        <taxon>Euteleostomi</taxon>
        <taxon>Lepidosauria</taxon>
        <taxon>Sphenodontia</taxon>
        <taxon>Sphenodontidae</taxon>
        <taxon>Sphenodon</taxon>
    </lineage>
</organism>
<name>A0A8D0GYZ6_SPHPU</name>
<dbReference type="Gene3D" id="3.30.420.10">
    <property type="entry name" value="Ribonuclease H-like superfamily/Ribonuclease H"/>
    <property type="match status" value="1"/>
</dbReference>